<reference evidence="13 14" key="1">
    <citation type="submission" date="2013-11" db="EMBL/GenBank/DDBJ databases">
        <title>Draft genome of the bovine lungworm Dictyocaulus viviparus.</title>
        <authorList>
            <person name="Mitreva M."/>
        </authorList>
    </citation>
    <scope>NUCLEOTIDE SEQUENCE [LARGE SCALE GENOMIC DNA]</scope>
    <source>
        <strain evidence="13 14">HannoverDv2000</strain>
    </source>
</reference>
<gene>
    <name evidence="12" type="primary">inx</name>
    <name evidence="13" type="ORF">DICVIV_02744</name>
</gene>
<keyword evidence="3 12" id="KW-0813">Transport</keyword>
<evidence type="ECO:0000256" key="10">
    <source>
        <dbReference type="ARBA" id="ARBA00023136"/>
    </source>
</evidence>
<feature type="transmembrane region" description="Helical" evidence="12">
    <location>
        <begin position="152"/>
        <end position="174"/>
    </location>
</feature>
<sequence length="561" mass="65456">MAFCFYIPRGVWKIFSPYSGLALADLMTAARRSAKTGDDVKMICSMARTLRKVNVSKVVRYGSSLFNLYIVMKVLMFTNLLLQFFFLNHFLGTAYTFWGVGILMDLIRGRQWQQSGHFPRVAFCDLTVREMGNVNNWTVQCVLMVNMFNEKIFIFLWFWFGFLLFCTSINLFIWTHRRFNKSAQMTFLHNVLSDDGLDTTLTDREEFYNDVVKDDGILVLLLLDANGGRLQSGELAYQLWTSKFPNNYKRKCTQSSRQRTIMERKSSRWIKIAFQRCQVKYVYTIWILCGTSFFVFAKEYVGAAIQCWTPRQWAGGWEQYAEQYCLIENTYFVRMNDSYMPSVEQRENSKIRYYQWVPFVLLLQALILYTPRFLWKQLMTLTKINLPCATVPLRHQAKNMKDFLDMNSILKPIRRGTWTYKLTASLLLTKLLSIVVIIGEIYFIGCFMDAGHLYGLRVVVDALNGRQWDQSGNFPRVTFCDLEVRELGGAIHKWSLQCVLMESSTSDDLDCRDVSEFCKTALKTDGVTTIHLIEENATVYQAANFVLPLWKEFMDHKSKID</sequence>
<comment type="function">
    <text evidence="12">Structural component of the gap junctions.</text>
</comment>
<evidence type="ECO:0000256" key="5">
    <source>
        <dbReference type="ARBA" id="ARBA00022692"/>
    </source>
</evidence>
<dbReference type="InterPro" id="IPR000990">
    <property type="entry name" value="Innexin"/>
</dbReference>
<dbReference type="Proteomes" id="UP000053766">
    <property type="component" value="Unassembled WGS sequence"/>
</dbReference>
<keyword evidence="9 12" id="KW-0406">Ion transport</keyword>
<evidence type="ECO:0000256" key="6">
    <source>
        <dbReference type="ARBA" id="ARBA00022868"/>
    </source>
</evidence>
<dbReference type="AlphaFoldDB" id="A0A0D8Y4F5"/>
<keyword evidence="5 12" id="KW-0812">Transmembrane</keyword>
<evidence type="ECO:0000256" key="12">
    <source>
        <dbReference type="RuleBase" id="RU010713"/>
    </source>
</evidence>
<evidence type="ECO:0000256" key="9">
    <source>
        <dbReference type="ARBA" id="ARBA00023065"/>
    </source>
</evidence>
<dbReference type="GO" id="GO:0005886">
    <property type="term" value="C:plasma membrane"/>
    <property type="evidence" value="ECO:0007669"/>
    <property type="project" value="UniProtKB-SubCell"/>
</dbReference>
<dbReference type="PROSITE" id="PS51013">
    <property type="entry name" value="PANNEXIN"/>
    <property type="match status" value="2"/>
</dbReference>
<dbReference type="PANTHER" id="PTHR11893">
    <property type="entry name" value="INNEXIN"/>
    <property type="match status" value="1"/>
</dbReference>
<accession>A0A0D8Y4F5</accession>
<dbReference type="PANTHER" id="PTHR11893:SF6">
    <property type="entry name" value="INNEXIN-16"/>
    <property type="match status" value="1"/>
</dbReference>
<dbReference type="EMBL" id="KN716191">
    <property type="protein sequence ID" value="KJH51077.1"/>
    <property type="molecule type" value="Genomic_DNA"/>
</dbReference>
<evidence type="ECO:0000256" key="8">
    <source>
        <dbReference type="ARBA" id="ARBA00022989"/>
    </source>
</evidence>
<evidence type="ECO:0000256" key="7">
    <source>
        <dbReference type="ARBA" id="ARBA00022949"/>
    </source>
</evidence>
<evidence type="ECO:0000256" key="11">
    <source>
        <dbReference type="ARBA" id="ARBA00023303"/>
    </source>
</evidence>
<reference evidence="14" key="2">
    <citation type="journal article" date="2016" name="Sci. Rep.">
        <title>Dictyocaulus viviparus genome, variome and transcriptome elucidate lungworm biology and support future intervention.</title>
        <authorList>
            <person name="McNulty S.N."/>
            <person name="Strube C."/>
            <person name="Rosa B.A."/>
            <person name="Martin J.C."/>
            <person name="Tyagi R."/>
            <person name="Choi Y.J."/>
            <person name="Wang Q."/>
            <person name="Hallsworth Pepin K."/>
            <person name="Zhang X."/>
            <person name="Ozersky P."/>
            <person name="Wilson R.K."/>
            <person name="Sternberg P.W."/>
            <person name="Gasser R.B."/>
            <person name="Mitreva M."/>
        </authorList>
    </citation>
    <scope>NUCLEOTIDE SEQUENCE [LARGE SCALE GENOMIC DNA]</scope>
    <source>
        <strain evidence="14">HannoverDv2000</strain>
    </source>
</reference>
<dbReference type="GO" id="GO:0005921">
    <property type="term" value="C:gap junction"/>
    <property type="evidence" value="ECO:0007669"/>
    <property type="project" value="UniProtKB-SubCell"/>
</dbReference>
<feature type="transmembrane region" description="Helical" evidence="12">
    <location>
        <begin position="58"/>
        <end position="78"/>
    </location>
</feature>
<dbReference type="GO" id="GO:0005243">
    <property type="term" value="F:gap junction channel activity"/>
    <property type="evidence" value="ECO:0007669"/>
    <property type="project" value="TreeGrafter"/>
</dbReference>
<organism evidence="13 14">
    <name type="scientific">Dictyocaulus viviparus</name>
    <name type="common">Bovine lungworm</name>
    <dbReference type="NCBI Taxonomy" id="29172"/>
    <lineage>
        <taxon>Eukaryota</taxon>
        <taxon>Metazoa</taxon>
        <taxon>Ecdysozoa</taxon>
        <taxon>Nematoda</taxon>
        <taxon>Chromadorea</taxon>
        <taxon>Rhabditida</taxon>
        <taxon>Rhabditina</taxon>
        <taxon>Rhabditomorpha</taxon>
        <taxon>Strongyloidea</taxon>
        <taxon>Metastrongylidae</taxon>
        <taxon>Dictyocaulus</taxon>
    </lineage>
</organism>
<name>A0A0D8Y4F5_DICVI</name>
<feature type="transmembrane region" description="Helical" evidence="12">
    <location>
        <begin position="422"/>
        <end position="444"/>
    </location>
</feature>
<feature type="transmembrane region" description="Helical" evidence="12">
    <location>
        <begin position="353"/>
        <end position="375"/>
    </location>
</feature>
<protein>
    <recommendedName>
        <fullName evidence="12">Innexin</fullName>
    </recommendedName>
</protein>
<keyword evidence="4" id="KW-1003">Cell membrane</keyword>
<comment type="similarity">
    <text evidence="12">Belongs to the pannexin family.</text>
</comment>
<evidence type="ECO:0000256" key="1">
    <source>
        <dbReference type="ARBA" id="ARBA00004610"/>
    </source>
</evidence>
<keyword evidence="11 12" id="KW-0407">Ion channel</keyword>
<keyword evidence="7" id="KW-0965">Cell junction</keyword>
<evidence type="ECO:0000256" key="3">
    <source>
        <dbReference type="ARBA" id="ARBA00022448"/>
    </source>
</evidence>
<keyword evidence="14" id="KW-1185">Reference proteome</keyword>
<evidence type="ECO:0000256" key="2">
    <source>
        <dbReference type="ARBA" id="ARBA00004651"/>
    </source>
</evidence>
<proteinExistence type="inferred from homology"/>
<evidence type="ECO:0000313" key="14">
    <source>
        <dbReference type="Proteomes" id="UP000053766"/>
    </source>
</evidence>
<evidence type="ECO:0000313" key="13">
    <source>
        <dbReference type="EMBL" id="KJH51077.1"/>
    </source>
</evidence>
<keyword evidence="8 12" id="KW-1133">Transmembrane helix</keyword>
<dbReference type="STRING" id="29172.A0A0D8Y4F5"/>
<keyword evidence="6" id="KW-0303">Gap junction</keyword>
<dbReference type="OrthoDB" id="5867527at2759"/>
<dbReference type="GO" id="GO:0034220">
    <property type="term" value="P:monoatomic ion transmembrane transport"/>
    <property type="evidence" value="ECO:0007669"/>
    <property type="project" value="UniProtKB-KW"/>
</dbReference>
<evidence type="ECO:0000256" key="4">
    <source>
        <dbReference type="ARBA" id="ARBA00022475"/>
    </source>
</evidence>
<comment type="subcellular location">
    <subcellularLocation>
        <location evidence="1">Cell junction</location>
        <location evidence="1">Gap junction</location>
    </subcellularLocation>
    <subcellularLocation>
        <location evidence="2 12">Cell membrane</location>
        <topology evidence="2 12">Multi-pass membrane protein</topology>
    </subcellularLocation>
</comment>
<dbReference type="Pfam" id="PF00876">
    <property type="entry name" value="Innexin"/>
    <property type="match status" value="2"/>
</dbReference>
<keyword evidence="10 12" id="KW-0472">Membrane</keyword>
<dbReference type="PRINTS" id="PR01262">
    <property type="entry name" value="INNEXIN"/>
</dbReference>